<keyword evidence="3" id="KW-1185">Reference proteome</keyword>
<reference evidence="2" key="1">
    <citation type="submission" date="2020-02" db="EMBL/GenBank/DDBJ databases">
        <authorList>
            <person name="Scholz U."/>
            <person name="Mascher M."/>
            <person name="Fiebig A."/>
        </authorList>
    </citation>
    <scope>NUCLEOTIDE SEQUENCE</scope>
</reference>
<accession>A0A7I8K1U7</accession>
<name>A0A7I8K1U7_SPIIN</name>
<dbReference type="PANTHER" id="PTHR12203">
    <property type="entry name" value="KDEL LYS-ASP-GLU-LEU CONTAINING - RELATED"/>
    <property type="match status" value="1"/>
</dbReference>
<evidence type="ECO:0000313" key="2">
    <source>
        <dbReference type="EMBL" id="CAA7390934.1"/>
    </source>
</evidence>
<organism evidence="2 3">
    <name type="scientific">Spirodela intermedia</name>
    <name type="common">Intermediate duckweed</name>
    <dbReference type="NCBI Taxonomy" id="51605"/>
    <lineage>
        <taxon>Eukaryota</taxon>
        <taxon>Viridiplantae</taxon>
        <taxon>Streptophyta</taxon>
        <taxon>Embryophyta</taxon>
        <taxon>Tracheophyta</taxon>
        <taxon>Spermatophyta</taxon>
        <taxon>Magnoliopsida</taxon>
        <taxon>Liliopsida</taxon>
        <taxon>Araceae</taxon>
        <taxon>Lemnoideae</taxon>
        <taxon>Spirodela</taxon>
    </lineage>
</organism>
<feature type="domain" description="Glycosyl transferase CAP10" evidence="1">
    <location>
        <begin position="50"/>
        <end position="300"/>
    </location>
</feature>
<dbReference type="Proteomes" id="UP000663760">
    <property type="component" value="Chromosome 2"/>
</dbReference>
<dbReference type="EMBL" id="LR746265">
    <property type="protein sequence ID" value="CAA7390934.1"/>
    <property type="molecule type" value="Genomic_DNA"/>
</dbReference>
<dbReference type="SMART" id="SM00672">
    <property type="entry name" value="CAP10"/>
    <property type="match status" value="1"/>
</dbReference>
<proteinExistence type="predicted"/>
<dbReference type="Pfam" id="PF05686">
    <property type="entry name" value="Glyco_transf_90"/>
    <property type="match status" value="1"/>
</dbReference>
<dbReference type="InterPro" id="IPR006598">
    <property type="entry name" value="CAP10"/>
</dbReference>
<dbReference type="AlphaFoldDB" id="A0A7I8K1U7"/>
<dbReference type="InterPro" id="IPR051091">
    <property type="entry name" value="O-Glucosyltr/Glycosyltrsf_90"/>
</dbReference>
<evidence type="ECO:0000313" key="3">
    <source>
        <dbReference type="Proteomes" id="UP000663760"/>
    </source>
</evidence>
<sequence>MVERARRTASFRLVVLSGRAYVERYRKSFQTRDVFTIWGMLQLLRRYPGRVPDLDLMFDCVDYPVVRKATYAVEKRSAAVPPLFRYCGDDYTLDIVFPDWSFWGWPEINIKPWEHLLKEMMEGNQRVKWMDRERYAYWKGNPLVASKRRDLLHCNVSDAHDWNARIFVQDWERESQKGFEHSNLAKQCLHRYKIYIEGSTWSVSEKYILACDSPTLLVKPQYYDFFSRGLFPQEHYWPIRDNDKCRSIEFAVDWGNTHKRKAQAMGKEASRFIEDELNMDTVYDYILHLLTEYAKLLRFQPSKPPGAVEYCAEFMACGATGRERTFMVESMVEVPREAGPCALPPPFDPEELSILARRKADSIRQVEIWEDKSRAKREKTKI</sequence>
<dbReference type="PANTHER" id="PTHR12203:SF99">
    <property type="entry name" value="OS04G0534100 PROTEIN"/>
    <property type="match status" value="1"/>
</dbReference>
<dbReference type="OrthoDB" id="202415at2759"/>
<evidence type="ECO:0000259" key="1">
    <source>
        <dbReference type="SMART" id="SM00672"/>
    </source>
</evidence>
<protein>
    <recommendedName>
        <fullName evidence="1">Glycosyl transferase CAP10 domain-containing protein</fullName>
    </recommendedName>
</protein>
<gene>
    <name evidence="2" type="ORF">SI8410_02002340</name>
</gene>